<feature type="transmembrane region" description="Helical" evidence="1">
    <location>
        <begin position="20"/>
        <end position="37"/>
    </location>
</feature>
<keyword evidence="1" id="KW-1133">Transmembrane helix</keyword>
<keyword evidence="1" id="KW-0812">Transmembrane</keyword>
<dbReference type="Proteomes" id="UP001589748">
    <property type="component" value="Unassembled WGS sequence"/>
</dbReference>
<keyword evidence="1" id="KW-0472">Membrane</keyword>
<accession>A0ABV5LVP5</accession>
<dbReference type="InterPro" id="IPR021903">
    <property type="entry name" value="DUF3515"/>
</dbReference>
<reference evidence="2 3" key="1">
    <citation type="submission" date="2024-09" db="EMBL/GenBank/DDBJ databases">
        <authorList>
            <person name="Sun Q."/>
            <person name="Mori K."/>
        </authorList>
    </citation>
    <scope>NUCLEOTIDE SEQUENCE [LARGE SCALE GENOMIC DNA]</scope>
    <source>
        <strain evidence="2 3">TISTR 1856</strain>
    </source>
</reference>
<organism evidence="2 3">
    <name type="scientific">Kineococcus gynurae</name>
    <dbReference type="NCBI Taxonomy" id="452979"/>
    <lineage>
        <taxon>Bacteria</taxon>
        <taxon>Bacillati</taxon>
        <taxon>Actinomycetota</taxon>
        <taxon>Actinomycetes</taxon>
        <taxon>Kineosporiales</taxon>
        <taxon>Kineosporiaceae</taxon>
        <taxon>Kineococcus</taxon>
    </lineage>
</organism>
<keyword evidence="3" id="KW-1185">Reference proteome</keyword>
<name>A0ABV5LVP5_9ACTN</name>
<evidence type="ECO:0000313" key="2">
    <source>
        <dbReference type="EMBL" id="MFB9378165.1"/>
    </source>
</evidence>
<proteinExistence type="predicted"/>
<dbReference type="Pfam" id="PF12028">
    <property type="entry name" value="DUF3515"/>
    <property type="match status" value="1"/>
</dbReference>
<dbReference type="EMBL" id="JBHMDM010000007">
    <property type="protein sequence ID" value="MFB9378165.1"/>
    <property type="molecule type" value="Genomic_DNA"/>
</dbReference>
<comment type="caution">
    <text evidence="2">The sequence shown here is derived from an EMBL/GenBank/DDBJ whole genome shotgun (WGS) entry which is preliminary data.</text>
</comment>
<gene>
    <name evidence="2" type="ORF">ACFFVI_14425</name>
</gene>
<protein>
    <submittedName>
        <fullName evidence="2">DUF3515 family protein</fullName>
    </submittedName>
</protein>
<sequence>MPRPADDTTPTARPGVSRVAVAVVVAAVVGVGAWAFLSSSRGVEAAPDGTDPACAEVLAALPGSLAGLPRTPQGAAGVAVWGAEGVVLRCGAAVLGPTEKPCLPIGPDAARSVDWVLDAENDRAARFLTFGRDPAVEVTVDTRVTRTTVADAPSVLVDLADAVSTVRQTRTCV</sequence>
<evidence type="ECO:0000313" key="3">
    <source>
        <dbReference type="Proteomes" id="UP001589748"/>
    </source>
</evidence>
<evidence type="ECO:0000256" key="1">
    <source>
        <dbReference type="SAM" id="Phobius"/>
    </source>
</evidence>
<dbReference type="RefSeq" id="WP_380137330.1">
    <property type="nucleotide sequence ID" value="NZ_JBHLUI010000008.1"/>
</dbReference>